<dbReference type="SUPFAM" id="SSF54518">
    <property type="entry name" value="Tubby C-terminal domain-like"/>
    <property type="match status" value="1"/>
</dbReference>
<sequence>MPFSSMIQEMKGEIGAISRRGLLRSRSHRAGSVRRGEAAEPDEAAMRESSWAQVPPEILREVLAKVEAMEARWPGRAAVVACAGVCRGWRGAIKEIVRVPEACGKLTFPISLKQPGPRDVLIKCFIRRNRATQSYFLCIGVTDGLTDDGKFLLAARKYRRPSCTEYLISLDASDKSKGHGTYIGKLRSNFLGTKFVVYDAHPPCAGAVVSKGPSAHIIGSAQVSPMKPPPAGNYPVSRISYDVNILGSRGPRKMNCVMDSIPVSAIKEGGSAPTQTEFPSSNSSSFASIPFFGSKSGQVDNSGAQLATENESKVALKNKSPRWHEPLQGWCLNFHGRVTVASVKNFQLVASGVTTPTPSNQEDDDVILQFGKIGKDLFSMDYRYPISAFEAFAICLSSFDTKIGCE</sequence>
<comment type="similarity">
    <text evidence="1">Belongs to the TUB family.</text>
</comment>
<dbReference type="EMBL" id="OZ075118">
    <property type="protein sequence ID" value="CAL5085307.1"/>
    <property type="molecule type" value="Genomic_DNA"/>
</dbReference>
<evidence type="ECO:0000259" key="3">
    <source>
        <dbReference type="Pfam" id="PF01167"/>
    </source>
</evidence>
<dbReference type="PANTHER" id="PTHR16517:SF160">
    <property type="entry name" value="TUBBY-LIKE F-BOX PROTEIN"/>
    <property type="match status" value="1"/>
</dbReference>
<evidence type="ECO:0000313" key="5">
    <source>
        <dbReference type="Proteomes" id="UP001497457"/>
    </source>
</evidence>
<keyword evidence="5" id="KW-1185">Reference proteome</keyword>
<evidence type="ECO:0000313" key="4">
    <source>
        <dbReference type="EMBL" id="CAL5085307.1"/>
    </source>
</evidence>
<dbReference type="AlphaFoldDB" id="A0ABC9G137"/>
<dbReference type="Gene3D" id="3.20.90.10">
    <property type="entry name" value="Tubby Protein, Chain A"/>
    <property type="match status" value="1"/>
</dbReference>
<dbReference type="InterPro" id="IPR000007">
    <property type="entry name" value="Tubby_C"/>
</dbReference>
<feature type="region of interest" description="Disordered" evidence="2">
    <location>
        <begin position="27"/>
        <end position="47"/>
    </location>
</feature>
<evidence type="ECO:0000256" key="1">
    <source>
        <dbReference type="ARBA" id="ARBA00007129"/>
    </source>
</evidence>
<evidence type="ECO:0000256" key="2">
    <source>
        <dbReference type="SAM" id="MobiDB-lite"/>
    </source>
</evidence>
<reference evidence="4" key="1">
    <citation type="submission" date="2024-10" db="EMBL/GenBank/DDBJ databases">
        <authorList>
            <person name="Ryan C."/>
        </authorList>
    </citation>
    <scope>NUCLEOTIDE SEQUENCE [LARGE SCALE GENOMIC DNA]</scope>
</reference>
<dbReference type="PROSITE" id="PS01200">
    <property type="entry name" value="TUB_1"/>
    <property type="match status" value="1"/>
</dbReference>
<accession>A0ABC9G137</accession>
<dbReference type="PANTHER" id="PTHR16517">
    <property type="entry name" value="TUBBY-RELATED"/>
    <property type="match status" value="1"/>
</dbReference>
<dbReference type="PRINTS" id="PR01573">
    <property type="entry name" value="SUPERTUBBY"/>
</dbReference>
<feature type="domain" description="Tubby C-terminal" evidence="3">
    <location>
        <begin position="112"/>
        <end position="401"/>
    </location>
</feature>
<dbReference type="Proteomes" id="UP001497457">
    <property type="component" value="Chromosome 8b"/>
</dbReference>
<organism evidence="4 5">
    <name type="scientific">Urochloa decumbens</name>
    <dbReference type="NCBI Taxonomy" id="240449"/>
    <lineage>
        <taxon>Eukaryota</taxon>
        <taxon>Viridiplantae</taxon>
        <taxon>Streptophyta</taxon>
        <taxon>Embryophyta</taxon>
        <taxon>Tracheophyta</taxon>
        <taxon>Spermatophyta</taxon>
        <taxon>Magnoliopsida</taxon>
        <taxon>Liliopsida</taxon>
        <taxon>Poales</taxon>
        <taxon>Poaceae</taxon>
        <taxon>PACMAD clade</taxon>
        <taxon>Panicoideae</taxon>
        <taxon>Panicodae</taxon>
        <taxon>Paniceae</taxon>
        <taxon>Melinidinae</taxon>
        <taxon>Urochloa</taxon>
    </lineage>
</organism>
<dbReference type="InterPro" id="IPR018066">
    <property type="entry name" value="Tubby_C_CS"/>
</dbReference>
<proteinExistence type="inferred from homology"/>
<dbReference type="Pfam" id="PF01167">
    <property type="entry name" value="Tub"/>
    <property type="match status" value="1"/>
</dbReference>
<protein>
    <recommendedName>
        <fullName evidence="3">Tubby C-terminal domain-containing protein</fullName>
    </recommendedName>
</protein>
<name>A0ABC9G137_9POAL</name>
<dbReference type="InterPro" id="IPR025659">
    <property type="entry name" value="Tubby-like_C"/>
</dbReference>
<gene>
    <name evidence="4" type="ORF">URODEC1_LOCUS111012</name>
</gene>